<accession>A0A9Q3HL16</accession>
<protein>
    <submittedName>
        <fullName evidence="2">Uncharacterized protein</fullName>
    </submittedName>
</protein>
<dbReference type="EMBL" id="AVOT02020884">
    <property type="protein sequence ID" value="MBW0509333.1"/>
    <property type="molecule type" value="Genomic_DNA"/>
</dbReference>
<feature type="region of interest" description="Disordered" evidence="1">
    <location>
        <begin position="102"/>
        <end position="180"/>
    </location>
</feature>
<keyword evidence="3" id="KW-1185">Reference proteome</keyword>
<evidence type="ECO:0000313" key="3">
    <source>
        <dbReference type="Proteomes" id="UP000765509"/>
    </source>
</evidence>
<comment type="caution">
    <text evidence="2">The sequence shown here is derived from an EMBL/GenBank/DDBJ whole genome shotgun (WGS) entry which is preliminary data.</text>
</comment>
<sequence>MPEPWRTDGDGAEGEYSVISVSLELMTKEYASRRLKESDLNHFKPERNALKILKVVSQGPCWTEITTQDLPCKFGEVRILMVLDSSNGPMGPLKPHQIWAQGVSNGPHGPRTVGPQNQPKTQNGPKMPLKPNNQGIKKGPKGPQIQNLRNFQGQWGQDPPLKTFKKKNSNQGKNGQTSSWPIHNEVYDHIIIGHQTLSRRALWHSFLDITQGPCLERKEMNESQKKHISKLKALTQANRRGNIIQLKYDSEETKRGFSG</sequence>
<feature type="compositionally biased region" description="Polar residues" evidence="1">
    <location>
        <begin position="144"/>
        <end position="155"/>
    </location>
</feature>
<dbReference type="AlphaFoldDB" id="A0A9Q3HL16"/>
<name>A0A9Q3HL16_9BASI</name>
<evidence type="ECO:0000313" key="2">
    <source>
        <dbReference type="EMBL" id="MBW0509333.1"/>
    </source>
</evidence>
<feature type="compositionally biased region" description="Polar residues" evidence="1">
    <location>
        <begin position="114"/>
        <end position="124"/>
    </location>
</feature>
<dbReference type="Proteomes" id="UP000765509">
    <property type="component" value="Unassembled WGS sequence"/>
</dbReference>
<evidence type="ECO:0000256" key="1">
    <source>
        <dbReference type="SAM" id="MobiDB-lite"/>
    </source>
</evidence>
<reference evidence="2" key="1">
    <citation type="submission" date="2021-03" db="EMBL/GenBank/DDBJ databases">
        <title>Draft genome sequence of rust myrtle Austropuccinia psidii MF-1, a brazilian biotype.</title>
        <authorList>
            <person name="Quecine M.C."/>
            <person name="Pachon D.M.R."/>
            <person name="Bonatelli M.L."/>
            <person name="Correr F.H."/>
            <person name="Franceschini L.M."/>
            <person name="Leite T.F."/>
            <person name="Margarido G.R.A."/>
            <person name="Almeida C.A."/>
            <person name="Ferrarezi J.A."/>
            <person name="Labate C.A."/>
        </authorList>
    </citation>
    <scope>NUCLEOTIDE SEQUENCE</scope>
    <source>
        <strain evidence="2">MF-1</strain>
    </source>
</reference>
<organism evidence="2 3">
    <name type="scientific">Austropuccinia psidii MF-1</name>
    <dbReference type="NCBI Taxonomy" id="1389203"/>
    <lineage>
        <taxon>Eukaryota</taxon>
        <taxon>Fungi</taxon>
        <taxon>Dikarya</taxon>
        <taxon>Basidiomycota</taxon>
        <taxon>Pucciniomycotina</taxon>
        <taxon>Pucciniomycetes</taxon>
        <taxon>Pucciniales</taxon>
        <taxon>Sphaerophragmiaceae</taxon>
        <taxon>Austropuccinia</taxon>
    </lineage>
</organism>
<gene>
    <name evidence="2" type="ORF">O181_049048</name>
</gene>
<proteinExistence type="predicted"/>